<comment type="catalytic activity">
    <reaction evidence="1">
        <text>ATP + protein L-histidine = ADP + protein N-phospho-L-histidine.</text>
        <dbReference type="EC" id="2.7.13.3"/>
    </reaction>
</comment>
<evidence type="ECO:0000313" key="10">
    <source>
        <dbReference type="Proteomes" id="UP001165524"/>
    </source>
</evidence>
<keyword evidence="10" id="KW-1185">Reference proteome</keyword>
<organism evidence="9 10">
    <name type="scientific">Alcanivorax quisquiliarum</name>
    <dbReference type="NCBI Taxonomy" id="2933565"/>
    <lineage>
        <taxon>Bacteria</taxon>
        <taxon>Pseudomonadati</taxon>
        <taxon>Pseudomonadota</taxon>
        <taxon>Gammaproteobacteria</taxon>
        <taxon>Oceanospirillales</taxon>
        <taxon>Alcanivoracaceae</taxon>
        <taxon>Alcanivorax</taxon>
    </lineage>
</organism>
<dbReference type="SMART" id="SM00388">
    <property type="entry name" value="HisKA"/>
    <property type="match status" value="1"/>
</dbReference>
<dbReference type="SUPFAM" id="SSF47384">
    <property type="entry name" value="Homodimeric domain of signal transducing histidine kinase"/>
    <property type="match status" value="1"/>
</dbReference>
<dbReference type="Proteomes" id="UP001165524">
    <property type="component" value="Unassembled WGS sequence"/>
</dbReference>
<keyword evidence="6" id="KW-1133">Transmembrane helix</keyword>
<sequence>MNYSPAPVSKDRKVLRRIDFGAARTSVTGVLAALAVYVLIAWAGRLYQDFEGLALGLGLMVLVVSAYRLLIVARFDTLYASGPARWRTLFGVGLLAHACVWGAIFGSVTVLHGVGFNFFAVALYNIGVTTGLSGAWMASLRSRQVYIALMFVPAIIALAATDVPQGWLLALLLAIYAGYLYRMFASLHDTFWHALARVRRPTASAPAGLPRSGQDIQLSLVYRLAQELRTPMNSMLGMLALLDETELTDEQKEYHQVAAQSGRLSLSLIDDVLDYSRILTGRIALNPDFFDVREALEQALDAYGHIAESKGVELTAVLKHDLPRRVRGDRERIMQVLNNLLSNAVKFSDQGEIRLDVDFQGDNDGDGLLQLRVTDQGVGMTPEQATSLFDDPFQAPEADNPAARRGGFGLLVCKGLADAMAGRIGVESTPGEGSCFWFELPMQAQPYISERTDLRRVLRDQHLLVVGAASGTAAMLGEEMQALDANSEVIDDYDAVLGVLREGQREGQRQLLYLDTWARREAALNLCRAVAADPALAAVQVILGVSVDERSQPSVQKLVREQGLPVLTRPLHRRALRLLLSQLYGLDDPLATELQFAEFDDRTQRKDYRLLLVENDHASELVLRGMLAKLGYPLKSVSDGEAALALMQRETFDLVLLDCTLPGMDGFAVASAIRERERAEASPQQVALDTLPRVPVIGVSADIMGGAQARCFAAGMDDVLGKPLQLDQLETVLRHWLPATPSQKEKQ</sequence>
<dbReference type="PRINTS" id="PR00344">
    <property type="entry name" value="BCTRLSENSOR"/>
</dbReference>
<feature type="domain" description="Histidine kinase" evidence="7">
    <location>
        <begin position="223"/>
        <end position="444"/>
    </location>
</feature>
<dbReference type="InterPro" id="IPR011006">
    <property type="entry name" value="CheY-like_superfamily"/>
</dbReference>
<feature type="modified residue" description="4-aspartylphosphate" evidence="5">
    <location>
        <position position="658"/>
    </location>
</feature>
<dbReference type="InterPro" id="IPR004358">
    <property type="entry name" value="Sig_transdc_His_kin-like_C"/>
</dbReference>
<dbReference type="InterPro" id="IPR003661">
    <property type="entry name" value="HisK_dim/P_dom"/>
</dbReference>
<evidence type="ECO:0000259" key="7">
    <source>
        <dbReference type="PROSITE" id="PS50109"/>
    </source>
</evidence>
<feature type="transmembrane region" description="Helical" evidence="6">
    <location>
        <begin position="90"/>
        <end position="112"/>
    </location>
</feature>
<feature type="transmembrane region" description="Helical" evidence="6">
    <location>
        <begin position="118"/>
        <end position="138"/>
    </location>
</feature>
<dbReference type="InterPro" id="IPR036890">
    <property type="entry name" value="HATPase_C_sf"/>
</dbReference>
<protein>
    <recommendedName>
        <fullName evidence="2">histidine kinase</fullName>
        <ecNumber evidence="2">2.7.13.3</ecNumber>
    </recommendedName>
</protein>
<dbReference type="Gene3D" id="3.30.565.10">
    <property type="entry name" value="Histidine kinase-like ATPase, C-terminal domain"/>
    <property type="match status" value="1"/>
</dbReference>
<evidence type="ECO:0000259" key="8">
    <source>
        <dbReference type="PROSITE" id="PS50110"/>
    </source>
</evidence>
<dbReference type="EMBL" id="JALKII010000001">
    <property type="protein sequence ID" value="MCK0536254.1"/>
    <property type="molecule type" value="Genomic_DNA"/>
</dbReference>
<dbReference type="SUPFAM" id="SSF52172">
    <property type="entry name" value="CheY-like"/>
    <property type="match status" value="1"/>
</dbReference>
<dbReference type="SMART" id="SM00387">
    <property type="entry name" value="HATPase_c"/>
    <property type="match status" value="1"/>
</dbReference>
<dbReference type="InterPro" id="IPR036097">
    <property type="entry name" value="HisK_dim/P_sf"/>
</dbReference>
<dbReference type="Gene3D" id="3.40.50.2300">
    <property type="match status" value="1"/>
</dbReference>
<keyword evidence="9" id="KW-0067">ATP-binding</keyword>
<dbReference type="SUPFAM" id="SSF55874">
    <property type="entry name" value="ATPase domain of HSP90 chaperone/DNA topoisomerase II/histidine kinase"/>
    <property type="match status" value="1"/>
</dbReference>
<dbReference type="InterPro" id="IPR001789">
    <property type="entry name" value="Sig_transdc_resp-reg_receiver"/>
</dbReference>
<feature type="transmembrane region" description="Helical" evidence="6">
    <location>
        <begin position="145"/>
        <end position="161"/>
    </location>
</feature>
<dbReference type="PANTHER" id="PTHR45339:SF1">
    <property type="entry name" value="HYBRID SIGNAL TRANSDUCTION HISTIDINE KINASE J"/>
    <property type="match status" value="1"/>
</dbReference>
<comment type="caution">
    <text evidence="9">The sequence shown here is derived from an EMBL/GenBank/DDBJ whole genome shotgun (WGS) entry which is preliminary data.</text>
</comment>
<feature type="transmembrane region" description="Helical" evidence="6">
    <location>
        <begin position="21"/>
        <end position="44"/>
    </location>
</feature>
<keyword evidence="3 5" id="KW-0597">Phosphoprotein</keyword>
<evidence type="ECO:0000256" key="5">
    <source>
        <dbReference type="PROSITE-ProRule" id="PRU00169"/>
    </source>
</evidence>
<dbReference type="Gene3D" id="1.10.287.130">
    <property type="match status" value="1"/>
</dbReference>
<dbReference type="InterPro" id="IPR005467">
    <property type="entry name" value="His_kinase_dom"/>
</dbReference>
<proteinExistence type="predicted"/>
<dbReference type="PROSITE" id="PS50110">
    <property type="entry name" value="RESPONSE_REGULATORY"/>
    <property type="match status" value="1"/>
</dbReference>
<evidence type="ECO:0000256" key="2">
    <source>
        <dbReference type="ARBA" id="ARBA00012438"/>
    </source>
</evidence>
<gene>
    <name evidence="9" type="ORF">MU846_00840</name>
</gene>
<evidence type="ECO:0000256" key="1">
    <source>
        <dbReference type="ARBA" id="ARBA00000085"/>
    </source>
</evidence>
<dbReference type="InterPro" id="IPR003594">
    <property type="entry name" value="HATPase_dom"/>
</dbReference>
<dbReference type="CDD" id="cd00082">
    <property type="entry name" value="HisKA"/>
    <property type="match status" value="1"/>
</dbReference>
<feature type="transmembrane region" description="Helical" evidence="6">
    <location>
        <begin position="50"/>
        <end position="70"/>
    </location>
</feature>
<dbReference type="Pfam" id="PF02518">
    <property type="entry name" value="HATPase_c"/>
    <property type="match status" value="1"/>
</dbReference>
<name>A0ABT0E365_9GAMM</name>
<accession>A0ABT0E365</accession>
<evidence type="ECO:0000256" key="4">
    <source>
        <dbReference type="ARBA" id="ARBA00023012"/>
    </source>
</evidence>
<evidence type="ECO:0000313" key="9">
    <source>
        <dbReference type="EMBL" id="MCK0536254.1"/>
    </source>
</evidence>
<evidence type="ECO:0000256" key="6">
    <source>
        <dbReference type="SAM" id="Phobius"/>
    </source>
</evidence>
<dbReference type="EC" id="2.7.13.3" evidence="2"/>
<keyword evidence="6" id="KW-0812">Transmembrane</keyword>
<reference evidence="9" key="1">
    <citation type="submission" date="2022-04" db="EMBL/GenBank/DDBJ databases">
        <title>Alcanivorax sp. CY1518 draft genome sequence.</title>
        <authorList>
            <person name="Zhao G."/>
            <person name="An M."/>
        </authorList>
    </citation>
    <scope>NUCLEOTIDE SEQUENCE</scope>
    <source>
        <strain evidence="9">CY1518</strain>
    </source>
</reference>
<keyword evidence="9" id="KW-0547">Nucleotide-binding</keyword>
<dbReference type="Pfam" id="PF00512">
    <property type="entry name" value="HisKA"/>
    <property type="match status" value="1"/>
</dbReference>
<evidence type="ECO:0000256" key="3">
    <source>
        <dbReference type="ARBA" id="ARBA00022553"/>
    </source>
</evidence>
<dbReference type="CDD" id="cd17546">
    <property type="entry name" value="REC_hyHK_CKI1_RcsC-like"/>
    <property type="match status" value="1"/>
</dbReference>
<dbReference type="SMART" id="SM00448">
    <property type="entry name" value="REC"/>
    <property type="match status" value="1"/>
</dbReference>
<dbReference type="PANTHER" id="PTHR45339">
    <property type="entry name" value="HYBRID SIGNAL TRANSDUCTION HISTIDINE KINASE J"/>
    <property type="match status" value="1"/>
</dbReference>
<keyword evidence="4" id="KW-0902">Two-component regulatory system</keyword>
<keyword evidence="6" id="KW-0472">Membrane</keyword>
<dbReference type="GO" id="GO:0005524">
    <property type="term" value="F:ATP binding"/>
    <property type="evidence" value="ECO:0007669"/>
    <property type="project" value="UniProtKB-KW"/>
</dbReference>
<dbReference type="Pfam" id="PF00072">
    <property type="entry name" value="Response_reg"/>
    <property type="match status" value="1"/>
</dbReference>
<dbReference type="RefSeq" id="WP_246947304.1">
    <property type="nucleotide sequence ID" value="NZ_JALKII010000001.1"/>
</dbReference>
<dbReference type="PROSITE" id="PS50109">
    <property type="entry name" value="HIS_KIN"/>
    <property type="match status" value="1"/>
</dbReference>
<feature type="domain" description="Response regulatory" evidence="8">
    <location>
        <begin position="609"/>
        <end position="737"/>
    </location>
</feature>